<dbReference type="RefSeq" id="XP_042995084.1">
    <property type="nucleotide sequence ID" value="XM_043139150.1"/>
</dbReference>
<dbReference type="KEGG" id="uvi:66062430"/>
<evidence type="ECO:0000313" key="2">
    <source>
        <dbReference type="EMBL" id="QUC17411.1"/>
    </source>
</evidence>
<dbReference type="InterPro" id="IPR011042">
    <property type="entry name" value="6-blade_b-propeller_TolB-like"/>
</dbReference>
<accession>A0A8E5HL19</accession>
<sequence>MTVKQLAPYGTWPSPISVDAVIHKTRNLTSPRVSRRTGRAYFVESTSQGRQTIIEVTRGGSLRDVLPDEYSVQNRVYEYGGSKYDVLPDGRIIFSNRDDTVRLVDPDTGDVSLVLASPASRYSSFCSSSTAPRVLAIEEDHTFDEPSRVRNYLVAINVRTGAAKRVAAGADFYFIPQCSWDGTRVSWVEWNHPDLPFTAGRLFVADWAADGTVENARLVAGDQRESVAEPRWGPDGSLFFAKEEGPYRKIYRLRPGAESQEEIRLPGLDDAEFGEAGLGEGSRTFVPLSKDVLAASAVTRGVGRLIAIDVTTGSWHYLIGPDQLCHMSGDAMARLDDASVMVIGSGTGSHQAVHVIKVADARGNKVVRESTDEHFPALCYSRPEPLRIRSAGTTRRRHIHGFLWMPRNARFAAPPSDLPPLIVSVHGGPTGRAGSGLDLRTQFFTSRGYALLQLNYTGSTGHGRECRESLFGRWGVVDADDVVEAARHLASRGRVKHGAVGVTGASAGGYTALQCLSRHAGSFAAGVCVCGISDLESLGRATHKLESHYTELLVLGDGAGAGAGADEKRRIYRDRSAVHRAGAVTAPLLLLHGQADTVVPVEQARVMAAALRALGRDVDIVEVAGEGHTFAKPSSAEVWLVEEERWWREKLLRGGEGAPA</sequence>
<dbReference type="Proteomes" id="UP000027002">
    <property type="component" value="Chromosome 1"/>
</dbReference>
<dbReference type="SUPFAM" id="SSF53474">
    <property type="entry name" value="alpha/beta-Hydrolases"/>
    <property type="match status" value="1"/>
</dbReference>
<reference evidence="2" key="1">
    <citation type="submission" date="2020-03" db="EMBL/GenBank/DDBJ databases">
        <title>A mixture of massive structural variations and highly conserved coding sequences in Ustilaginoidea virens genome.</title>
        <authorList>
            <person name="Zhang K."/>
            <person name="Zhao Z."/>
            <person name="Zhang Z."/>
            <person name="Li Y."/>
            <person name="Hsiang T."/>
            <person name="Sun W."/>
        </authorList>
    </citation>
    <scope>NUCLEOTIDE SEQUENCE</scope>
    <source>
        <strain evidence="2">UV-8b</strain>
    </source>
</reference>
<organism evidence="2 3">
    <name type="scientific">Ustilaginoidea virens</name>
    <name type="common">Rice false smut fungus</name>
    <name type="synonym">Villosiclava virens</name>
    <dbReference type="NCBI Taxonomy" id="1159556"/>
    <lineage>
        <taxon>Eukaryota</taxon>
        <taxon>Fungi</taxon>
        <taxon>Dikarya</taxon>
        <taxon>Ascomycota</taxon>
        <taxon>Pezizomycotina</taxon>
        <taxon>Sordariomycetes</taxon>
        <taxon>Hypocreomycetidae</taxon>
        <taxon>Hypocreales</taxon>
        <taxon>Clavicipitaceae</taxon>
        <taxon>Ustilaginoidea</taxon>
    </lineage>
</organism>
<dbReference type="GO" id="GO:0006508">
    <property type="term" value="P:proteolysis"/>
    <property type="evidence" value="ECO:0007669"/>
    <property type="project" value="InterPro"/>
</dbReference>
<feature type="domain" description="Peptidase S9 prolyl oligopeptidase catalytic" evidence="1">
    <location>
        <begin position="438"/>
        <end position="651"/>
    </location>
</feature>
<dbReference type="AlphaFoldDB" id="A0A8E5HL19"/>
<name>A0A8E5HL19_USTVR</name>
<dbReference type="GeneID" id="66062430"/>
<dbReference type="PANTHER" id="PTHR43056:SF5">
    <property type="entry name" value="PEPTIDASE S9 PROLYL OLIGOPEPTIDASE CATALYTIC DOMAIN-CONTAINING PROTEIN"/>
    <property type="match status" value="1"/>
</dbReference>
<dbReference type="Pfam" id="PF00326">
    <property type="entry name" value="Peptidase_S9"/>
    <property type="match status" value="1"/>
</dbReference>
<dbReference type="SUPFAM" id="SSF82171">
    <property type="entry name" value="DPP6 N-terminal domain-like"/>
    <property type="match status" value="1"/>
</dbReference>
<dbReference type="Gene3D" id="2.120.10.30">
    <property type="entry name" value="TolB, C-terminal domain"/>
    <property type="match status" value="1"/>
</dbReference>
<dbReference type="InterPro" id="IPR001375">
    <property type="entry name" value="Peptidase_S9_cat"/>
</dbReference>
<dbReference type="PANTHER" id="PTHR43056">
    <property type="entry name" value="PEPTIDASE S9 PROLYL OLIGOPEPTIDASE"/>
    <property type="match status" value="1"/>
</dbReference>
<dbReference type="InterPro" id="IPR050585">
    <property type="entry name" value="Xaa-Pro_dipeptidyl-ppase/CocE"/>
</dbReference>
<dbReference type="EMBL" id="CP072753">
    <property type="protein sequence ID" value="QUC17411.1"/>
    <property type="molecule type" value="Genomic_DNA"/>
</dbReference>
<dbReference type="GO" id="GO:0008236">
    <property type="term" value="F:serine-type peptidase activity"/>
    <property type="evidence" value="ECO:0007669"/>
    <property type="project" value="InterPro"/>
</dbReference>
<proteinExistence type="predicted"/>
<dbReference type="Gene3D" id="3.40.50.1820">
    <property type="entry name" value="alpha/beta hydrolase"/>
    <property type="match status" value="1"/>
</dbReference>
<evidence type="ECO:0000313" key="3">
    <source>
        <dbReference type="Proteomes" id="UP000027002"/>
    </source>
</evidence>
<protein>
    <recommendedName>
        <fullName evidence="1">Peptidase S9 prolyl oligopeptidase catalytic domain-containing protein</fullName>
    </recommendedName>
</protein>
<dbReference type="OrthoDB" id="43744at2759"/>
<dbReference type="InterPro" id="IPR029058">
    <property type="entry name" value="AB_hydrolase_fold"/>
</dbReference>
<evidence type="ECO:0000259" key="1">
    <source>
        <dbReference type="Pfam" id="PF00326"/>
    </source>
</evidence>
<gene>
    <name evidence="2" type="ORF">UV8b_01652</name>
</gene>
<keyword evidence="3" id="KW-1185">Reference proteome</keyword>